<evidence type="ECO:0000256" key="1">
    <source>
        <dbReference type="SAM" id="MobiDB-lite"/>
    </source>
</evidence>
<feature type="region of interest" description="Disordered" evidence="1">
    <location>
        <begin position="121"/>
        <end position="225"/>
    </location>
</feature>
<dbReference type="EMBL" id="CAUJNA010003527">
    <property type="protein sequence ID" value="CAJ1404165.1"/>
    <property type="molecule type" value="Genomic_DNA"/>
</dbReference>
<sequence>MAAATREEADPGEPEDALPLRRLFSPSLAERERCCRSLASERLETFRLPRPRRRCWRSWRRRRGSSACRRCGRCCARNGTLRCSTGPCACPPSRRRRRRQRYKEARGAVVRRLVLRVGRRGLRGAGGGPGRADGGSLQLRPEGYGARGLVPAPGHRGLPVSPRPKGGGAGSCGRGAGGGDDLPQSGPQRREDGQGEPGAGHGAPGLCAGSPGGAGGGGGRALRGPAGAAAGAAVEPGGQAGGALGAAAGAAPGRRTVPPGGGAQGEPSGKRKREAKLDRSLPPGTRLLTASLLRGADPVAPAGLAVALAQGKGSVQLERWELICQAAQDNLELRGLEALPLRQDDGASPAQFGPPRAAFEDLWRQMAQAGAVELRRLCRQLGQFQKSLSAQLEEPEDESDAGERGLARCLGAYAAAARCAGLALVEGGSWARKGWAVQLHQAVSWLMHGFAWAAWPRVLLDLRRLSLQLLEAPDPGEVQAPPRFPCLSEALALAAPYEARLVLAKRPRFCRRMGLGQAQVEVRGLRRGLRLVEAFGSERLELEVPDQGESRCRVLLPSPELPATVQLFLDVDAAAAGSEAEAGTGLEPGGALHRQLNLLPLTLPQDLGFE</sequence>
<dbReference type="Proteomes" id="UP001178507">
    <property type="component" value="Unassembled WGS sequence"/>
</dbReference>
<keyword evidence="3" id="KW-1185">Reference proteome</keyword>
<gene>
    <name evidence="2" type="ORF">EVOR1521_LOCUS26678</name>
</gene>
<accession>A0AA36N9K8</accession>
<feature type="compositionally biased region" description="Gly residues" evidence="1">
    <location>
        <begin position="165"/>
        <end position="180"/>
    </location>
</feature>
<name>A0AA36N9K8_9DINO</name>
<feature type="compositionally biased region" description="Low complexity" evidence="1">
    <location>
        <begin position="245"/>
        <end position="258"/>
    </location>
</feature>
<feature type="region of interest" description="Disordered" evidence="1">
    <location>
        <begin position="244"/>
        <end position="283"/>
    </location>
</feature>
<evidence type="ECO:0000313" key="2">
    <source>
        <dbReference type="EMBL" id="CAJ1404165.1"/>
    </source>
</evidence>
<organism evidence="2 3">
    <name type="scientific">Effrenium voratum</name>
    <dbReference type="NCBI Taxonomy" id="2562239"/>
    <lineage>
        <taxon>Eukaryota</taxon>
        <taxon>Sar</taxon>
        <taxon>Alveolata</taxon>
        <taxon>Dinophyceae</taxon>
        <taxon>Suessiales</taxon>
        <taxon>Symbiodiniaceae</taxon>
        <taxon>Effrenium</taxon>
    </lineage>
</organism>
<evidence type="ECO:0000313" key="3">
    <source>
        <dbReference type="Proteomes" id="UP001178507"/>
    </source>
</evidence>
<feature type="compositionally biased region" description="Gly residues" evidence="1">
    <location>
        <begin position="123"/>
        <end position="133"/>
    </location>
</feature>
<protein>
    <submittedName>
        <fullName evidence="2">Uncharacterized protein</fullName>
    </submittedName>
</protein>
<comment type="caution">
    <text evidence="2">The sequence shown here is derived from an EMBL/GenBank/DDBJ whole genome shotgun (WGS) entry which is preliminary data.</text>
</comment>
<dbReference type="AlphaFoldDB" id="A0AA36N9K8"/>
<reference evidence="2" key="1">
    <citation type="submission" date="2023-08" db="EMBL/GenBank/DDBJ databases">
        <authorList>
            <person name="Chen Y."/>
            <person name="Shah S."/>
            <person name="Dougan E. K."/>
            <person name="Thang M."/>
            <person name="Chan C."/>
        </authorList>
    </citation>
    <scope>NUCLEOTIDE SEQUENCE</scope>
</reference>
<feature type="compositionally biased region" description="Gly residues" evidence="1">
    <location>
        <begin position="210"/>
        <end position="221"/>
    </location>
</feature>
<proteinExistence type="predicted"/>